<dbReference type="PANTHER" id="PTHR42895">
    <property type="entry name" value="IRON-SULFUR CLUSTER-BINDING PROTEIN-RELATED"/>
    <property type="match status" value="1"/>
</dbReference>
<dbReference type="Proteomes" id="UP000767854">
    <property type="component" value="Unassembled WGS sequence"/>
</dbReference>
<evidence type="ECO:0000313" key="3">
    <source>
        <dbReference type="Proteomes" id="UP000767854"/>
    </source>
</evidence>
<feature type="domain" description="4Fe-4S ferredoxin-type" evidence="1">
    <location>
        <begin position="4"/>
        <end position="33"/>
    </location>
</feature>
<dbReference type="PROSITE" id="PS51379">
    <property type="entry name" value="4FE4S_FER_2"/>
    <property type="match status" value="2"/>
</dbReference>
<gene>
    <name evidence="2" type="ORF">JOC49_001387</name>
</gene>
<evidence type="ECO:0000259" key="1">
    <source>
        <dbReference type="PROSITE" id="PS51379"/>
    </source>
</evidence>
<evidence type="ECO:0000313" key="2">
    <source>
        <dbReference type="EMBL" id="MBM7561846.1"/>
    </source>
</evidence>
<dbReference type="InterPro" id="IPR052911">
    <property type="entry name" value="Corrinoid_activation_enz"/>
</dbReference>
<name>A0ABS2MR07_9FIRM</name>
<sequence>MKRNVIEINEELCIGCGLCATACLQGAIEIIDGKAKLTSDSYCDGLGMCLPKCPVDAIHMVEKETDSFDTTRKNIKLKEGGCGGTAITTFDRESVPLQTVKTITNTQKPTESRQSVEGVIQSELMQWPVQLKLVSANAPYFQNADLLIAADCTAFAYGDFHRDFIKNKVTVIGCPKLDDNQYNQDKIAEILKQNSIKSITVVRMEVPCCNGIIHAVKEAMLAAKCIVPYSEVVISTDGRIK</sequence>
<proteinExistence type="predicted"/>
<dbReference type="RefSeq" id="WP_204663747.1">
    <property type="nucleotide sequence ID" value="NZ_JAFBDT010000009.1"/>
</dbReference>
<keyword evidence="2" id="KW-0670">Pyruvate</keyword>
<keyword evidence="3" id="KW-1185">Reference proteome</keyword>
<dbReference type="Gene3D" id="3.30.70.20">
    <property type="match status" value="1"/>
</dbReference>
<organism evidence="2 3">
    <name type="scientific">Fusibacter tunisiensis</name>
    <dbReference type="NCBI Taxonomy" id="1008308"/>
    <lineage>
        <taxon>Bacteria</taxon>
        <taxon>Bacillati</taxon>
        <taxon>Bacillota</taxon>
        <taxon>Clostridia</taxon>
        <taxon>Eubacteriales</taxon>
        <taxon>Eubacteriales Family XII. Incertae Sedis</taxon>
        <taxon>Fusibacter</taxon>
    </lineage>
</organism>
<dbReference type="InterPro" id="IPR017896">
    <property type="entry name" value="4Fe4S_Fe-S-bd"/>
</dbReference>
<comment type="caution">
    <text evidence="2">The sequence shown here is derived from an EMBL/GenBank/DDBJ whole genome shotgun (WGS) entry which is preliminary data.</text>
</comment>
<dbReference type="SUPFAM" id="SSF54862">
    <property type="entry name" value="4Fe-4S ferredoxins"/>
    <property type="match status" value="1"/>
</dbReference>
<reference evidence="2 3" key="1">
    <citation type="submission" date="2021-01" db="EMBL/GenBank/DDBJ databases">
        <title>Genomic Encyclopedia of Type Strains, Phase IV (KMG-IV): sequencing the most valuable type-strain genomes for metagenomic binning, comparative biology and taxonomic classification.</title>
        <authorList>
            <person name="Goeker M."/>
        </authorList>
    </citation>
    <scope>NUCLEOTIDE SEQUENCE [LARGE SCALE GENOMIC DNA]</scope>
    <source>
        <strain evidence="2 3">DSM 24436</strain>
    </source>
</reference>
<dbReference type="EMBL" id="JAFBDT010000009">
    <property type="protein sequence ID" value="MBM7561846.1"/>
    <property type="molecule type" value="Genomic_DNA"/>
</dbReference>
<accession>A0ABS2MR07</accession>
<dbReference type="PANTHER" id="PTHR42895:SF1">
    <property type="entry name" value="IRON-SULFUR CLUSTER PROTEIN"/>
    <property type="match status" value="1"/>
</dbReference>
<protein>
    <submittedName>
        <fullName evidence="2">Pyruvate/2-oxoacid:ferredoxin oxidoreductase delta subunit</fullName>
    </submittedName>
</protein>
<dbReference type="Pfam" id="PF14697">
    <property type="entry name" value="Fer4_21"/>
    <property type="match status" value="1"/>
</dbReference>
<feature type="domain" description="4Fe-4S ferredoxin-type" evidence="1">
    <location>
        <begin position="34"/>
        <end position="63"/>
    </location>
</feature>